<gene>
    <name evidence="1" type="ORF">FGL95_11575</name>
</gene>
<accession>A0A848KEV4</accession>
<evidence type="ECO:0000313" key="2">
    <source>
        <dbReference type="Proteomes" id="UP000535543"/>
    </source>
</evidence>
<reference evidence="1 2" key="1">
    <citation type="submission" date="2019-05" db="EMBL/GenBank/DDBJ databases">
        <authorList>
            <person name="Lee S.D."/>
        </authorList>
    </citation>
    <scope>NUCLEOTIDE SEQUENCE [LARGE SCALE GENOMIC DNA]</scope>
    <source>
        <strain evidence="1 2">YC2-7</strain>
    </source>
</reference>
<protein>
    <submittedName>
        <fullName evidence="1">Uncharacterized protein</fullName>
    </submittedName>
</protein>
<organism evidence="1 2">
    <name type="scientific">Antrihabitans stalactiti</name>
    <dbReference type="NCBI Taxonomy" id="2584121"/>
    <lineage>
        <taxon>Bacteria</taxon>
        <taxon>Bacillati</taxon>
        <taxon>Actinomycetota</taxon>
        <taxon>Actinomycetes</taxon>
        <taxon>Mycobacteriales</taxon>
        <taxon>Nocardiaceae</taxon>
        <taxon>Antrihabitans</taxon>
    </lineage>
</organism>
<dbReference type="EMBL" id="VCQU01000003">
    <property type="protein sequence ID" value="NMN95674.1"/>
    <property type="molecule type" value="Genomic_DNA"/>
</dbReference>
<comment type="caution">
    <text evidence="1">The sequence shown here is derived from an EMBL/GenBank/DDBJ whole genome shotgun (WGS) entry which is preliminary data.</text>
</comment>
<reference evidence="1 2" key="2">
    <citation type="submission" date="2020-06" db="EMBL/GenBank/DDBJ databases">
        <title>Antribacter stalactiti gen. nov., sp. nov., a new member of the family Nacardiaceae isolated from a cave.</title>
        <authorList>
            <person name="Kim I.S."/>
        </authorList>
    </citation>
    <scope>NUCLEOTIDE SEQUENCE [LARGE SCALE GENOMIC DNA]</scope>
    <source>
        <strain evidence="1 2">YC2-7</strain>
    </source>
</reference>
<dbReference type="AlphaFoldDB" id="A0A848KEV4"/>
<proteinExistence type="predicted"/>
<dbReference type="Proteomes" id="UP000535543">
    <property type="component" value="Unassembled WGS sequence"/>
</dbReference>
<evidence type="ECO:0000313" key="1">
    <source>
        <dbReference type="EMBL" id="NMN95674.1"/>
    </source>
</evidence>
<sequence>MRPTPLLELAFPADSRIPVMTGAAVPVLSVVRAQGAAKCACTVQSSWQALPKLNSRNNVL</sequence>
<name>A0A848KEV4_9NOCA</name>
<keyword evidence="2" id="KW-1185">Reference proteome</keyword>